<reference evidence="1" key="1">
    <citation type="submission" date="2014-11" db="EMBL/GenBank/DDBJ databases">
        <authorList>
            <person name="Amaro Gonzalez C."/>
        </authorList>
    </citation>
    <scope>NUCLEOTIDE SEQUENCE</scope>
</reference>
<reference evidence="1" key="2">
    <citation type="journal article" date="2015" name="Fish Shellfish Immunol.">
        <title>Early steps in the European eel (Anguilla anguilla)-Vibrio vulnificus interaction in the gills: Role of the RtxA13 toxin.</title>
        <authorList>
            <person name="Callol A."/>
            <person name="Pajuelo D."/>
            <person name="Ebbesson L."/>
            <person name="Teles M."/>
            <person name="MacKenzie S."/>
            <person name="Amaro C."/>
        </authorList>
    </citation>
    <scope>NUCLEOTIDE SEQUENCE</scope>
</reference>
<protein>
    <submittedName>
        <fullName evidence="1">Uncharacterized protein</fullName>
    </submittedName>
</protein>
<accession>A0A0E9UPW6</accession>
<dbReference type="AlphaFoldDB" id="A0A0E9UPW6"/>
<name>A0A0E9UPW6_ANGAN</name>
<proteinExistence type="predicted"/>
<evidence type="ECO:0000313" key="1">
    <source>
        <dbReference type="EMBL" id="JAH67013.1"/>
    </source>
</evidence>
<dbReference type="EMBL" id="GBXM01041564">
    <property type="protein sequence ID" value="JAH67013.1"/>
    <property type="molecule type" value="Transcribed_RNA"/>
</dbReference>
<sequence length="31" mass="3400">MGTNPILLFGYEITILSNTQGYCCAFLSSNQ</sequence>
<organism evidence="1">
    <name type="scientific">Anguilla anguilla</name>
    <name type="common">European freshwater eel</name>
    <name type="synonym">Muraena anguilla</name>
    <dbReference type="NCBI Taxonomy" id="7936"/>
    <lineage>
        <taxon>Eukaryota</taxon>
        <taxon>Metazoa</taxon>
        <taxon>Chordata</taxon>
        <taxon>Craniata</taxon>
        <taxon>Vertebrata</taxon>
        <taxon>Euteleostomi</taxon>
        <taxon>Actinopterygii</taxon>
        <taxon>Neopterygii</taxon>
        <taxon>Teleostei</taxon>
        <taxon>Anguilliformes</taxon>
        <taxon>Anguillidae</taxon>
        <taxon>Anguilla</taxon>
    </lineage>
</organism>